<dbReference type="Proteomes" id="UP001165121">
    <property type="component" value="Unassembled WGS sequence"/>
</dbReference>
<name>A0A9W6XFZ7_9STRA</name>
<sequence length="121" mass="12960">MQIPLVSNAPLPSDPRSVNPQPTMPRLHVKPADVMFGVPELPLTSVQVVITLKVAILAPADAVVDVVIALLVVVAVELFAVLDAALDPDIPQSSTKEVRQASESWAHHLARCTGECRLVEE</sequence>
<accession>A0A9W6XFZ7</accession>
<dbReference type="AlphaFoldDB" id="A0A9W6XFZ7"/>
<gene>
    <name evidence="2" type="ORF">Pfra01_001077700</name>
</gene>
<comment type="caution">
    <text evidence="2">The sequence shown here is derived from an EMBL/GenBank/DDBJ whole genome shotgun (WGS) entry which is preliminary data.</text>
</comment>
<reference evidence="2" key="1">
    <citation type="submission" date="2023-04" db="EMBL/GenBank/DDBJ databases">
        <title>Phytophthora fragariaefolia NBRC 109709.</title>
        <authorList>
            <person name="Ichikawa N."/>
            <person name="Sato H."/>
            <person name="Tonouchi N."/>
        </authorList>
    </citation>
    <scope>NUCLEOTIDE SEQUENCE</scope>
    <source>
        <strain evidence="2">NBRC 109709</strain>
    </source>
</reference>
<evidence type="ECO:0000256" key="1">
    <source>
        <dbReference type="SAM" id="MobiDB-lite"/>
    </source>
</evidence>
<proteinExistence type="predicted"/>
<evidence type="ECO:0000313" key="3">
    <source>
        <dbReference type="Proteomes" id="UP001165121"/>
    </source>
</evidence>
<feature type="region of interest" description="Disordered" evidence="1">
    <location>
        <begin position="1"/>
        <end position="23"/>
    </location>
</feature>
<dbReference type="EMBL" id="BSXT01001051">
    <property type="protein sequence ID" value="GMF37934.1"/>
    <property type="molecule type" value="Genomic_DNA"/>
</dbReference>
<keyword evidence="3" id="KW-1185">Reference proteome</keyword>
<evidence type="ECO:0000313" key="2">
    <source>
        <dbReference type="EMBL" id="GMF37934.1"/>
    </source>
</evidence>
<organism evidence="2 3">
    <name type="scientific">Phytophthora fragariaefolia</name>
    <dbReference type="NCBI Taxonomy" id="1490495"/>
    <lineage>
        <taxon>Eukaryota</taxon>
        <taxon>Sar</taxon>
        <taxon>Stramenopiles</taxon>
        <taxon>Oomycota</taxon>
        <taxon>Peronosporomycetes</taxon>
        <taxon>Peronosporales</taxon>
        <taxon>Peronosporaceae</taxon>
        <taxon>Phytophthora</taxon>
    </lineage>
</organism>
<protein>
    <submittedName>
        <fullName evidence="2">Unnamed protein product</fullName>
    </submittedName>
</protein>